<dbReference type="InterPro" id="IPR050123">
    <property type="entry name" value="Prok_molybdopt-oxidoreductase"/>
</dbReference>
<dbReference type="GO" id="GO:0016491">
    <property type="term" value="F:oxidoreductase activity"/>
    <property type="evidence" value="ECO:0007669"/>
    <property type="project" value="UniProtKB-KW"/>
</dbReference>
<gene>
    <name evidence="7" type="ORF">UFOPK1495_01549</name>
</gene>
<evidence type="ECO:0000256" key="2">
    <source>
        <dbReference type="ARBA" id="ARBA00022723"/>
    </source>
</evidence>
<dbReference type="Pfam" id="PF01568">
    <property type="entry name" value="Molydop_binding"/>
    <property type="match status" value="1"/>
</dbReference>
<dbReference type="SMART" id="SM00926">
    <property type="entry name" value="Molybdop_Fe4S4"/>
    <property type="match status" value="1"/>
</dbReference>
<dbReference type="Gene3D" id="2.20.25.90">
    <property type="entry name" value="ADC-like domains"/>
    <property type="match status" value="1"/>
</dbReference>
<dbReference type="SUPFAM" id="SSF53706">
    <property type="entry name" value="Formate dehydrogenase/DMSO reductase, domains 1-3"/>
    <property type="match status" value="1"/>
</dbReference>
<accession>A0A6J6DEZ4</accession>
<dbReference type="PANTHER" id="PTHR43105:SF9">
    <property type="entry name" value="NADPH-FE(3+) OXIDOREDUCTASE SUBUNIT ALPHA"/>
    <property type="match status" value="1"/>
</dbReference>
<dbReference type="GO" id="GO:0051539">
    <property type="term" value="F:4 iron, 4 sulfur cluster binding"/>
    <property type="evidence" value="ECO:0007669"/>
    <property type="project" value="UniProtKB-KW"/>
</dbReference>
<dbReference type="GO" id="GO:0016020">
    <property type="term" value="C:membrane"/>
    <property type="evidence" value="ECO:0007669"/>
    <property type="project" value="TreeGrafter"/>
</dbReference>
<evidence type="ECO:0000259" key="6">
    <source>
        <dbReference type="PROSITE" id="PS51669"/>
    </source>
</evidence>
<dbReference type="PANTHER" id="PTHR43105">
    <property type="entry name" value="RESPIRATORY NITRATE REDUCTASE"/>
    <property type="match status" value="1"/>
</dbReference>
<evidence type="ECO:0000256" key="3">
    <source>
        <dbReference type="ARBA" id="ARBA00023002"/>
    </source>
</evidence>
<dbReference type="Gene3D" id="3.40.228.10">
    <property type="entry name" value="Dimethylsulfoxide Reductase, domain 2"/>
    <property type="match status" value="1"/>
</dbReference>
<protein>
    <submittedName>
        <fullName evidence="7">Unannotated protein</fullName>
    </submittedName>
</protein>
<dbReference type="GO" id="GO:0046872">
    <property type="term" value="F:metal ion binding"/>
    <property type="evidence" value="ECO:0007669"/>
    <property type="project" value="UniProtKB-KW"/>
</dbReference>
<dbReference type="InterPro" id="IPR006657">
    <property type="entry name" value="MoPterin_dinucl-bd_dom"/>
</dbReference>
<dbReference type="PROSITE" id="PS51669">
    <property type="entry name" value="4FE4S_MOW_BIS_MGD"/>
    <property type="match status" value="1"/>
</dbReference>
<dbReference type="Pfam" id="PF00384">
    <property type="entry name" value="Molybdopterin"/>
    <property type="match status" value="1"/>
</dbReference>
<dbReference type="Gene3D" id="2.40.40.20">
    <property type="match status" value="1"/>
</dbReference>
<dbReference type="Gene3D" id="3.40.50.740">
    <property type="match status" value="1"/>
</dbReference>
<dbReference type="Pfam" id="PF04879">
    <property type="entry name" value="Molybdop_Fe4S4"/>
    <property type="match status" value="1"/>
</dbReference>
<feature type="domain" description="4Fe-4S Mo/W bis-MGD-type" evidence="6">
    <location>
        <begin position="4"/>
        <end position="60"/>
    </location>
</feature>
<organism evidence="7">
    <name type="scientific">freshwater metagenome</name>
    <dbReference type="NCBI Taxonomy" id="449393"/>
    <lineage>
        <taxon>unclassified sequences</taxon>
        <taxon>metagenomes</taxon>
        <taxon>ecological metagenomes</taxon>
    </lineage>
</organism>
<dbReference type="GO" id="GO:0043546">
    <property type="term" value="F:molybdopterin cofactor binding"/>
    <property type="evidence" value="ECO:0007669"/>
    <property type="project" value="InterPro"/>
</dbReference>
<proteinExistence type="predicted"/>
<keyword evidence="5" id="KW-0411">Iron-sulfur</keyword>
<sequence>MTTDTTHFRTCPLCEATCGLELTVREGTVVRIRGDRDNAFSKGFICPKGSVLHKLHADPDRLRAPIVRRGNDPETATWEQVSWDDAFAIIAEGIQGVIDRHGRHAVGAYFGNPSVHSLGTVIFNRVLIQAMASPQIYSASTVDQMPKHVSSGLMFGNPILIAVPDIDRTDHLLILGANPYESNGSLATAPDWPGRIQAIRDRGGKVVVVDPRHTKTAANADEWHSIRPGGDALLLCAMLHVLFAEDLIDAGRGPGMTSGLRDIADAVEPFAPSVVADRIGIDADTIERMARELAAAPTASVYGRIGTQTVGFGTLAAWAVDALNLVTGNLDSPGGAMFPLTPHESGRGKGRGRGFRIGRRHSRVRGYPEVRSEFPVAGLAEEITTPGEGQIRAMVTVGGNPVLSTPHSAALDAALRELEFMVSVDPYLNETTRHANVILPPPTALERSEYQMAFIGLAVRNFAQWAPPMFDSDCLQEHEIIGRLALIFSGPDAGTDPTVLDAMLLDGALQAAIDGTNSPIANRSIDELRAIVQSDTSRTGVDQILDVMIRTGSRGDWFGAVPDGLSLDVFEANPHGIDLGALEPRLPEALRTESGTIELAPQIIIDELARLADTLNKPVDTNDLVLISRRHLQSNNSWMHNVEALVKGKVRCTLLVHPTDAMRLSLTDGSDAVIASRVGSVTAPVEVTEEVPVGVVSLPHGWGHDMTGTRSQVASKRPGVNSNLLTDPELLDPLSGNAVLNGIPVTVVPA</sequence>
<keyword evidence="1" id="KW-0004">4Fe-4S</keyword>
<keyword evidence="2" id="KW-0479">Metal-binding</keyword>
<evidence type="ECO:0000256" key="1">
    <source>
        <dbReference type="ARBA" id="ARBA00022485"/>
    </source>
</evidence>
<evidence type="ECO:0000256" key="5">
    <source>
        <dbReference type="ARBA" id="ARBA00023014"/>
    </source>
</evidence>
<dbReference type="InterPro" id="IPR006963">
    <property type="entry name" value="Mopterin_OxRdtase_4Fe-4S_dom"/>
</dbReference>
<evidence type="ECO:0000313" key="7">
    <source>
        <dbReference type="EMBL" id="CAB4561864.1"/>
    </source>
</evidence>
<reference evidence="7" key="1">
    <citation type="submission" date="2020-05" db="EMBL/GenBank/DDBJ databases">
        <authorList>
            <person name="Chiriac C."/>
            <person name="Salcher M."/>
            <person name="Ghai R."/>
            <person name="Kavagutti S V."/>
        </authorList>
    </citation>
    <scope>NUCLEOTIDE SEQUENCE</scope>
</reference>
<dbReference type="InterPro" id="IPR009010">
    <property type="entry name" value="Asp_de-COase-like_dom_sf"/>
</dbReference>
<dbReference type="InterPro" id="IPR006656">
    <property type="entry name" value="Mopterin_OxRdtase"/>
</dbReference>
<dbReference type="SUPFAM" id="SSF50692">
    <property type="entry name" value="ADC-like"/>
    <property type="match status" value="1"/>
</dbReference>
<name>A0A6J6DEZ4_9ZZZZ</name>
<dbReference type="AlphaFoldDB" id="A0A6J6DEZ4"/>
<dbReference type="EMBL" id="CAEZSU010000200">
    <property type="protein sequence ID" value="CAB4561864.1"/>
    <property type="molecule type" value="Genomic_DNA"/>
</dbReference>
<keyword evidence="4" id="KW-0408">Iron</keyword>
<evidence type="ECO:0000256" key="4">
    <source>
        <dbReference type="ARBA" id="ARBA00023004"/>
    </source>
</evidence>
<keyword evidence="3" id="KW-0560">Oxidoreductase</keyword>